<evidence type="ECO:0000313" key="1">
    <source>
        <dbReference type="EMBL" id="CAL1388819.1"/>
    </source>
</evidence>
<gene>
    <name evidence="1" type="ORF">LTRI10_LOCUS29720</name>
</gene>
<dbReference type="EMBL" id="OZ034818">
    <property type="protein sequence ID" value="CAL1388819.1"/>
    <property type="molecule type" value="Genomic_DNA"/>
</dbReference>
<protein>
    <submittedName>
        <fullName evidence="1">Uncharacterized protein</fullName>
    </submittedName>
</protein>
<organism evidence="1 2">
    <name type="scientific">Linum trigynum</name>
    <dbReference type="NCBI Taxonomy" id="586398"/>
    <lineage>
        <taxon>Eukaryota</taxon>
        <taxon>Viridiplantae</taxon>
        <taxon>Streptophyta</taxon>
        <taxon>Embryophyta</taxon>
        <taxon>Tracheophyta</taxon>
        <taxon>Spermatophyta</taxon>
        <taxon>Magnoliopsida</taxon>
        <taxon>eudicotyledons</taxon>
        <taxon>Gunneridae</taxon>
        <taxon>Pentapetalae</taxon>
        <taxon>rosids</taxon>
        <taxon>fabids</taxon>
        <taxon>Malpighiales</taxon>
        <taxon>Linaceae</taxon>
        <taxon>Linum</taxon>
    </lineage>
</organism>
<reference evidence="1 2" key="1">
    <citation type="submission" date="2024-04" db="EMBL/GenBank/DDBJ databases">
        <authorList>
            <person name="Fracassetti M."/>
        </authorList>
    </citation>
    <scope>NUCLEOTIDE SEQUENCE [LARGE SCALE GENOMIC DNA]</scope>
</reference>
<proteinExistence type="predicted"/>
<dbReference type="Proteomes" id="UP001497516">
    <property type="component" value="Chromosome 5"/>
</dbReference>
<dbReference type="PANTHER" id="PTHR33067">
    <property type="entry name" value="RNA-DIRECTED DNA POLYMERASE-RELATED"/>
    <property type="match status" value="1"/>
</dbReference>
<sequence length="177" mass="19721">METKGYDWGLTRSSGSNIERGVRSVEASPPLAAKIDCLLDTLLEDKNQGKKPLMACDWCLSTNHEISECQLMKEASIPKEQVSFIANAMNNNPYSNTYDPGWRNHPHFLCSSQSNSIPRLIVTLTDHSVISPRGIVEDVLVRMDKFYNSTDLVILDISEDADMPLILGHPSLPPPRP</sequence>
<accession>A0AAV2ESA2</accession>
<keyword evidence="2" id="KW-1185">Reference proteome</keyword>
<evidence type="ECO:0000313" key="2">
    <source>
        <dbReference type="Proteomes" id="UP001497516"/>
    </source>
</evidence>
<dbReference type="AlphaFoldDB" id="A0AAV2ESA2"/>
<name>A0AAV2ESA2_9ROSI</name>